<evidence type="ECO:0000256" key="6">
    <source>
        <dbReference type="ARBA" id="ARBA00023136"/>
    </source>
</evidence>
<evidence type="ECO:0000256" key="2">
    <source>
        <dbReference type="ARBA" id="ARBA00022448"/>
    </source>
</evidence>
<keyword evidence="10" id="KW-0407">Ion channel</keyword>
<evidence type="ECO:0000256" key="11">
    <source>
        <dbReference type="SAM" id="Phobius"/>
    </source>
</evidence>
<organism evidence="13 14">
    <name type="scientific">Amborella trichopoda</name>
    <dbReference type="NCBI Taxonomy" id="13333"/>
    <lineage>
        <taxon>Eukaryota</taxon>
        <taxon>Viridiplantae</taxon>
        <taxon>Streptophyta</taxon>
        <taxon>Embryophyta</taxon>
        <taxon>Tracheophyta</taxon>
        <taxon>Spermatophyta</taxon>
        <taxon>Magnoliopsida</taxon>
        <taxon>Amborellales</taxon>
        <taxon>Amborellaceae</taxon>
        <taxon>Amborella</taxon>
    </lineage>
</organism>
<dbReference type="Gene3D" id="1.10.287.70">
    <property type="match status" value="1"/>
</dbReference>
<keyword evidence="6 11" id="KW-0472">Membrane</keyword>
<protein>
    <recommendedName>
        <fullName evidence="12">Ionotropic glutamate receptor C-terminal domain-containing protein</fullName>
    </recommendedName>
</protein>
<feature type="transmembrane region" description="Helical" evidence="11">
    <location>
        <begin position="378"/>
        <end position="397"/>
    </location>
</feature>
<dbReference type="InterPro" id="IPR019594">
    <property type="entry name" value="Glu/Gly-bd"/>
</dbReference>
<keyword evidence="4 11" id="KW-1133">Transmembrane helix</keyword>
<evidence type="ECO:0000256" key="3">
    <source>
        <dbReference type="ARBA" id="ARBA00022692"/>
    </source>
</evidence>
<dbReference type="SMART" id="SM00079">
    <property type="entry name" value="PBPe"/>
    <property type="match status" value="1"/>
</dbReference>
<sequence length="402" mass="45242">MKSGYVWIATDWLCTSLDSSGLSNSYSLSPIQGVIGLCQHTPESEKKKSFVSRWSNFLNSGRASTRLNAYGLFAYDTVWMVAHALNEFFNGGENISFSDIHIRDIRESKLHLASLKRFDGGHSLLKKLLQMNFTGLAGQIWFSTDKNLVLPAYDIINVGERTVRRIGYWSNSSGLSETPYEKPRETVFGKPKLGSVIWPGNTTQKPRGWVFPENGERLRIVVPWRTSYTEFVRKVDGTGKIEGYCIDVFTAALKLIPYAVPHMFVAYGNGQANPNYDDLVKLVSEKKYDAAVGDIAIVTNRTTIVDFTQPYAASGLVIVVPVKNTKSNAWVFLKPFTPEMWCATGAFFLFIGAVVWFLEHRTNTDFRGPPKQQLVTMFLYDIKLVLTSIPALIFAFWGEIHL</sequence>
<dbReference type="OMA" id="FAHGENT"/>
<dbReference type="HOGENOM" id="CLU_685785_0_0_1"/>
<dbReference type="Pfam" id="PF10613">
    <property type="entry name" value="Lig_chan-Glu_bd"/>
    <property type="match status" value="1"/>
</dbReference>
<dbReference type="AlphaFoldDB" id="U5D1Q8"/>
<keyword evidence="7" id="KW-0675">Receptor</keyword>
<evidence type="ECO:0000313" key="13">
    <source>
        <dbReference type="EMBL" id="ERN19531.1"/>
    </source>
</evidence>
<keyword evidence="5" id="KW-0406">Ion transport</keyword>
<comment type="subcellular location">
    <subcellularLocation>
        <location evidence="1">Membrane</location>
        <topology evidence="1">Multi-pass membrane protein</topology>
    </subcellularLocation>
</comment>
<evidence type="ECO:0000256" key="1">
    <source>
        <dbReference type="ARBA" id="ARBA00004141"/>
    </source>
</evidence>
<dbReference type="Gramene" id="ERN19531">
    <property type="protein sequence ID" value="ERN19531"/>
    <property type="gene ID" value="AMTR_s00062p00056200"/>
</dbReference>
<evidence type="ECO:0000256" key="10">
    <source>
        <dbReference type="ARBA" id="ARBA00023303"/>
    </source>
</evidence>
<dbReference type="GO" id="GO:0005886">
    <property type="term" value="C:plasma membrane"/>
    <property type="evidence" value="ECO:0000318"/>
    <property type="project" value="GO_Central"/>
</dbReference>
<dbReference type="Proteomes" id="UP000017836">
    <property type="component" value="Unassembled WGS sequence"/>
</dbReference>
<dbReference type="GO" id="GO:0015276">
    <property type="term" value="F:ligand-gated monoatomic ion channel activity"/>
    <property type="evidence" value="ECO:0000318"/>
    <property type="project" value="GO_Central"/>
</dbReference>
<keyword evidence="3 11" id="KW-0812">Transmembrane</keyword>
<dbReference type="FunFam" id="3.40.190.10:FF:000054">
    <property type="entry name" value="Glutamate receptor"/>
    <property type="match status" value="1"/>
</dbReference>
<dbReference type="STRING" id="13333.U5D1Q8"/>
<evidence type="ECO:0000256" key="5">
    <source>
        <dbReference type="ARBA" id="ARBA00023065"/>
    </source>
</evidence>
<dbReference type="Gene3D" id="3.40.190.10">
    <property type="entry name" value="Periplasmic binding protein-like II"/>
    <property type="match status" value="1"/>
</dbReference>
<dbReference type="InterPro" id="IPR015683">
    <property type="entry name" value="Ionotropic_Glu_rcpt"/>
</dbReference>
<dbReference type="Pfam" id="PF01094">
    <property type="entry name" value="ANF_receptor"/>
    <property type="match status" value="1"/>
</dbReference>
<evidence type="ECO:0000313" key="14">
    <source>
        <dbReference type="Proteomes" id="UP000017836"/>
    </source>
</evidence>
<evidence type="ECO:0000256" key="9">
    <source>
        <dbReference type="ARBA" id="ARBA00023286"/>
    </source>
</evidence>
<dbReference type="InterPro" id="IPR001320">
    <property type="entry name" value="Iontro_rcpt_C"/>
</dbReference>
<dbReference type="eggNOG" id="KOG1052">
    <property type="taxonomic scope" value="Eukaryota"/>
</dbReference>
<dbReference type="SUPFAM" id="SSF53822">
    <property type="entry name" value="Periplasmic binding protein-like I"/>
    <property type="match status" value="1"/>
</dbReference>
<dbReference type="InterPro" id="IPR028082">
    <property type="entry name" value="Peripla_BP_I"/>
</dbReference>
<evidence type="ECO:0000256" key="4">
    <source>
        <dbReference type="ARBA" id="ARBA00022989"/>
    </source>
</evidence>
<accession>U5D1Q8</accession>
<dbReference type="GO" id="GO:0038023">
    <property type="term" value="F:signaling receptor activity"/>
    <property type="evidence" value="ECO:0000318"/>
    <property type="project" value="GO_Central"/>
</dbReference>
<keyword evidence="14" id="KW-1185">Reference proteome</keyword>
<dbReference type="EMBL" id="KI392068">
    <property type="protein sequence ID" value="ERN19531.1"/>
    <property type="molecule type" value="Genomic_DNA"/>
</dbReference>
<dbReference type="PANTHER" id="PTHR18966">
    <property type="entry name" value="IONOTROPIC GLUTAMATE RECEPTOR"/>
    <property type="match status" value="1"/>
</dbReference>
<feature type="transmembrane region" description="Helical" evidence="11">
    <location>
        <begin position="340"/>
        <end position="358"/>
    </location>
</feature>
<keyword evidence="8" id="KW-0325">Glycoprotein</keyword>
<feature type="domain" description="Ionotropic glutamate receptor C-terminal" evidence="12">
    <location>
        <begin position="217"/>
        <end position="381"/>
    </location>
</feature>
<dbReference type="SUPFAM" id="SSF53850">
    <property type="entry name" value="Periplasmic binding protein-like II"/>
    <property type="match status" value="1"/>
</dbReference>
<dbReference type="Gene3D" id="3.40.50.2300">
    <property type="match status" value="2"/>
</dbReference>
<reference evidence="14" key="1">
    <citation type="journal article" date="2013" name="Science">
        <title>The Amborella genome and the evolution of flowering plants.</title>
        <authorList>
            <consortium name="Amborella Genome Project"/>
        </authorList>
    </citation>
    <scope>NUCLEOTIDE SEQUENCE [LARGE SCALE GENOMIC DNA]</scope>
</reference>
<keyword evidence="9" id="KW-1071">Ligand-gated ion channel</keyword>
<evidence type="ECO:0000256" key="7">
    <source>
        <dbReference type="ARBA" id="ARBA00023170"/>
    </source>
</evidence>
<name>U5D1Q8_AMBTC</name>
<gene>
    <name evidence="13" type="ORF">AMTR_s00062p00056200</name>
</gene>
<evidence type="ECO:0000256" key="8">
    <source>
        <dbReference type="ARBA" id="ARBA00023180"/>
    </source>
</evidence>
<keyword evidence="2" id="KW-0813">Transport</keyword>
<proteinExistence type="predicted"/>
<evidence type="ECO:0000259" key="12">
    <source>
        <dbReference type="SMART" id="SM00079"/>
    </source>
</evidence>
<dbReference type="InterPro" id="IPR001828">
    <property type="entry name" value="ANF_lig-bd_rcpt"/>
</dbReference>